<dbReference type="AlphaFoldDB" id="A0A6G4EFW4"/>
<dbReference type="PANTHER" id="PTHR11061">
    <property type="entry name" value="RNA M5U METHYLTRANSFERASE"/>
    <property type="match status" value="1"/>
</dbReference>
<evidence type="ECO:0000256" key="1">
    <source>
        <dbReference type="ARBA" id="ARBA00022603"/>
    </source>
</evidence>
<dbReference type="SUPFAM" id="SSF53335">
    <property type="entry name" value="S-adenosyl-L-methionine-dependent methyltransferases"/>
    <property type="match status" value="1"/>
</dbReference>
<dbReference type="Gene3D" id="2.40.50.140">
    <property type="entry name" value="Nucleic acid-binding proteins"/>
    <property type="match status" value="1"/>
</dbReference>
<accession>A0A6G4EFW4</accession>
<proteinExistence type="inferred from homology"/>
<dbReference type="InterPro" id="IPR030390">
    <property type="entry name" value="MeTrfase_TrmA_AS"/>
</dbReference>
<reference evidence="7" key="1">
    <citation type="submission" date="2019-04" db="EMBL/GenBank/DDBJ databases">
        <title>Genome sequencing of Clostridium botulinum Groups I-IV and Clostridium butyricum.</title>
        <authorList>
            <person name="Brunt J."/>
            <person name="Van Vliet A.H.M."/>
            <person name="Stringer S.C."/>
            <person name="Carter A.T."/>
            <person name="Peck M.W."/>
        </authorList>
    </citation>
    <scope>NUCLEOTIDE SEQUENCE</scope>
    <source>
        <strain evidence="7">IFR 15/031</strain>
    </source>
</reference>
<dbReference type="GO" id="GO:0070041">
    <property type="term" value="F:rRNA (uridine-C5-)-methyltransferase activity"/>
    <property type="evidence" value="ECO:0007669"/>
    <property type="project" value="UniProtKB-ARBA"/>
</dbReference>
<dbReference type="EMBL" id="SWRL01000007">
    <property type="protein sequence ID" value="NFH62075.1"/>
    <property type="molecule type" value="Genomic_DNA"/>
</dbReference>
<protein>
    <submittedName>
        <fullName evidence="7">23S rRNA (Uracil(1939)-C(5))-methyltransferase RlmD</fullName>
        <ecNumber evidence="7">2.1.1.190</ecNumber>
    </submittedName>
</protein>
<dbReference type="PROSITE" id="PS01231">
    <property type="entry name" value="TRMA_2"/>
    <property type="match status" value="1"/>
</dbReference>
<dbReference type="InterPro" id="IPR002792">
    <property type="entry name" value="TRAM_dom"/>
</dbReference>
<evidence type="ECO:0000313" key="7">
    <source>
        <dbReference type="EMBL" id="NFH62075.1"/>
    </source>
</evidence>
<dbReference type="CDD" id="cd02440">
    <property type="entry name" value="AdoMet_MTases"/>
    <property type="match status" value="1"/>
</dbReference>
<dbReference type="GO" id="GO:0070475">
    <property type="term" value="P:rRNA base methylation"/>
    <property type="evidence" value="ECO:0007669"/>
    <property type="project" value="TreeGrafter"/>
</dbReference>
<evidence type="ECO:0000256" key="4">
    <source>
        <dbReference type="PROSITE-ProRule" id="PRU01024"/>
    </source>
</evidence>
<feature type="binding site" evidence="4">
    <location>
        <position position="386"/>
    </location>
    <ligand>
        <name>S-adenosyl-L-methionine</name>
        <dbReference type="ChEBI" id="CHEBI:59789"/>
    </ligand>
</feature>
<name>A0A6G4EFW4_CLOBO</name>
<gene>
    <name evidence="7" type="primary">rlmD</name>
    <name evidence="7" type="ORF">FC962_09235</name>
</gene>
<evidence type="ECO:0000256" key="5">
    <source>
        <dbReference type="PROSITE-ProRule" id="PRU10015"/>
    </source>
</evidence>
<feature type="domain" description="TRAM" evidence="6">
    <location>
        <begin position="5"/>
        <end position="63"/>
    </location>
</feature>
<keyword evidence="1 4" id="KW-0489">Methyltransferase</keyword>
<dbReference type="Gene3D" id="3.40.50.150">
    <property type="entry name" value="Vaccinia Virus protein VP39"/>
    <property type="match status" value="1"/>
</dbReference>
<feature type="binding site" evidence="4">
    <location>
        <position position="291"/>
    </location>
    <ligand>
        <name>S-adenosyl-L-methionine</name>
        <dbReference type="ChEBI" id="CHEBI:59789"/>
    </ligand>
</feature>
<comment type="caution">
    <text evidence="7">The sequence shown here is derived from an EMBL/GenBank/DDBJ whole genome shotgun (WGS) entry which is preliminary data.</text>
</comment>
<dbReference type="FunFam" id="3.40.50.150:FF:000009">
    <property type="entry name" value="23S rRNA (Uracil(1939)-C(5))-methyltransferase RlmD"/>
    <property type="match status" value="1"/>
</dbReference>
<sequence>MKNKYMRKGKEYEFLIEETEFPGTGVAQKDGVPVYIKGTVPGQKVLAKVTKKRREYAQAKLLEIIENIDYAIENKCPHFGQCGGCSTQYIPYEKQLQIKEEQLLKLFKSKEIKGFDFLGVEKSPEEYEYRNKMEFTFGDMEKGGDLTLGMHVKNRNFSIVTVDNCEIVDRDFRNILTTVVNYFNEKRLPKYRVMSHEGFLRNLVIRKAKNTGEILVNIVTTSQMEFDFKEIVNMLLKVECKGEIKGILHTINDTLSDVVQVDKLEILYGRDYIIEELLGLKFKIAPEAFFQTNSKGAEKLYSIVKDFLGDASSKVVFDLYCGTGTIGQIVAPKAKKVIGVELIEEAVKAANENAKLNGLNNCEFIAGDVAKVIKDVKQKPDIIILDPPRPGVHPVALEYVVKFEPKEIIYVSCNPKTLVDDLKYLIDNGYKLEKVKGMDMFPHTPHVETVVLLQRKTI</sequence>
<dbReference type="InterPro" id="IPR030391">
    <property type="entry name" value="MeTrfase_TrmA_CS"/>
</dbReference>
<feature type="binding site" evidence="4">
    <location>
        <position position="320"/>
    </location>
    <ligand>
        <name>S-adenosyl-L-methionine</name>
        <dbReference type="ChEBI" id="CHEBI:59789"/>
    </ligand>
</feature>
<dbReference type="PROSITE" id="PS50926">
    <property type="entry name" value="TRAM"/>
    <property type="match status" value="1"/>
</dbReference>
<feature type="active site" evidence="5">
    <location>
        <position position="413"/>
    </location>
</feature>
<dbReference type="Pfam" id="PF05958">
    <property type="entry name" value="tRNA_U5-meth_tr"/>
    <property type="match status" value="1"/>
</dbReference>
<dbReference type="InterPro" id="IPR029063">
    <property type="entry name" value="SAM-dependent_MTases_sf"/>
</dbReference>
<keyword evidence="2 4" id="KW-0808">Transferase</keyword>
<organism evidence="7">
    <name type="scientific">Clostridium botulinum</name>
    <dbReference type="NCBI Taxonomy" id="1491"/>
    <lineage>
        <taxon>Bacteria</taxon>
        <taxon>Bacillati</taxon>
        <taxon>Bacillota</taxon>
        <taxon>Clostridia</taxon>
        <taxon>Eubacteriales</taxon>
        <taxon>Clostridiaceae</taxon>
        <taxon>Clostridium</taxon>
    </lineage>
</organism>
<dbReference type="EC" id="2.1.1.190" evidence="7"/>
<dbReference type="SUPFAM" id="SSF50249">
    <property type="entry name" value="Nucleic acid-binding proteins"/>
    <property type="match status" value="1"/>
</dbReference>
<evidence type="ECO:0000256" key="2">
    <source>
        <dbReference type="ARBA" id="ARBA00022679"/>
    </source>
</evidence>
<dbReference type="PROSITE" id="PS51687">
    <property type="entry name" value="SAM_MT_RNA_M5U"/>
    <property type="match status" value="1"/>
</dbReference>
<comment type="similarity">
    <text evidence="4">Belongs to the class I-like SAM-binding methyltransferase superfamily. RNA M5U methyltransferase family.</text>
</comment>
<dbReference type="InterPro" id="IPR010280">
    <property type="entry name" value="U5_MeTrfase_fam"/>
</dbReference>
<dbReference type="NCBIfam" id="TIGR00479">
    <property type="entry name" value="rumA"/>
    <property type="match status" value="1"/>
</dbReference>
<feature type="binding site" evidence="4">
    <location>
        <position position="341"/>
    </location>
    <ligand>
        <name>S-adenosyl-L-methionine</name>
        <dbReference type="ChEBI" id="CHEBI:59789"/>
    </ligand>
</feature>
<keyword evidence="3 4" id="KW-0949">S-adenosyl-L-methionine</keyword>
<dbReference type="FunFam" id="2.40.50.140:FF:000097">
    <property type="entry name" value="23S rRNA (uracil(1939)-C(5))-methyltransferase RlmD"/>
    <property type="match status" value="1"/>
</dbReference>
<dbReference type="PROSITE" id="PS01230">
    <property type="entry name" value="TRMA_1"/>
    <property type="match status" value="1"/>
</dbReference>
<evidence type="ECO:0000256" key="3">
    <source>
        <dbReference type="ARBA" id="ARBA00022691"/>
    </source>
</evidence>
<dbReference type="InterPro" id="IPR012340">
    <property type="entry name" value="NA-bd_OB-fold"/>
</dbReference>
<dbReference type="PANTHER" id="PTHR11061:SF30">
    <property type="entry name" value="TRNA (URACIL(54)-C(5))-METHYLTRANSFERASE"/>
    <property type="match status" value="1"/>
</dbReference>
<dbReference type="Gene3D" id="2.40.50.1070">
    <property type="match status" value="1"/>
</dbReference>
<feature type="active site" description="Nucleophile" evidence="4">
    <location>
        <position position="413"/>
    </location>
</feature>
<evidence type="ECO:0000259" key="6">
    <source>
        <dbReference type="PROSITE" id="PS50926"/>
    </source>
</evidence>
<dbReference type="Pfam" id="PF01938">
    <property type="entry name" value="TRAM"/>
    <property type="match status" value="1"/>
</dbReference>